<evidence type="ECO:0000256" key="5">
    <source>
        <dbReference type="SAM" id="Coils"/>
    </source>
</evidence>
<dbReference type="InterPro" id="IPR038718">
    <property type="entry name" value="SNF2-like_sf"/>
</dbReference>
<keyword evidence="1" id="KW-0547">Nucleotide-binding</keyword>
<gene>
    <name evidence="8" type="ORF">F9B85_10115</name>
</gene>
<dbReference type="EMBL" id="WBXO01000007">
    <property type="protein sequence ID" value="KAB2952158.1"/>
    <property type="molecule type" value="Genomic_DNA"/>
</dbReference>
<dbReference type="OrthoDB" id="9814088at2"/>
<dbReference type="InterPro" id="IPR027417">
    <property type="entry name" value="P-loop_NTPase"/>
</dbReference>
<evidence type="ECO:0000256" key="4">
    <source>
        <dbReference type="ARBA" id="ARBA00022840"/>
    </source>
</evidence>
<dbReference type="InterPro" id="IPR049730">
    <property type="entry name" value="SNF2/RAD54-like_C"/>
</dbReference>
<dbReference type="GO" id="GO:0004386">
    <property type="term" value="F:helicase activity"/>
    <property type="evidence" value="ECO:0007669"/>
    <property type="project" value="UniProtKB-KW"/>
</dbReference>
<dbReference type="Pfam" id="PF00176">
    <property type="entry name" value="SNF2-rel_dom"/>
    <property type="match status" value="1"/>
</dbReference>
<sequence length="958" mass="111940">MSTKYHAKYYATELSLQRASDSIENLTSSLSNAKVDLNPHQIDAALFALKSPIANGVLLADEVGLGKTIEAGIVISQKWAERKRRILLILPSSLRKQWHQELLEKFFINSIVLESKSYNEMKRKGFLNPFDIKNNAVICSYHFASKKKDEIKKVKWDMVVIDEAHRLRNVYKPSNKIANNIKEAIQPYPKLLLTATPLQNSLMELYGLVSIIDKYAFGDKKTFSEQYIRNGSEEIRNHLLKKRLAPFCKRTLRKQVTEYVPYTNRISLVQEYYPTNQEWQLYENVSSYLRKDRLFALPVRQRHLMTLILRKLLSSSSFAITSTLESLLQRLDDLLEAKETKNDIDNTLYEEYDTLEELQDEWDEDEQTSEEYVISDPEVRKLIEDEKKELLSYIELAKSIEKNTKGNHLLTALKEGFKYGQQQGALEKAVIFTESRRTQEYLYELLVNNGYENEVVLINGSNSDKQSKEIYNTWTDNNKNSESITGSRTADMKAAIVEEFRNSAKILIATEAAAEGINLQFCSLVVNYDLPWNPQRIEQRIGRCHRYGQKNDVVVINFVNKRNEADQKVYELLSAKFKLFDGIFGASDEVLGSLESGVDFEKRIAAIYQNCRTTEEIQQAFSQMQAELEEEIDKTLKQAKVNLLENFDEEVHEKLKIQKERTDENLSRYQEWMLKLAQAELGNEIKITNDRTRFFYNGNLFQKGYYDFNWKRAEQSKSIFFRSDGQLINSLIEKALNRDLPIGVLELDYSNYKPQKGKITFLENLSSKSGWLSVDKLTVESFEKEERLLFYAVTDAGEVIDEELSNKLLDFDGYEQESEMINHLYPEKMIENRKKELVQKHKTEIDAKNAKYFDEEIEKLEAWADDLKDGLEKEIKELDAQIKLLKKDARNCTSFEEKLQMQKQIKELEKKRNNKRRSLYEEQDQIDEQKEELIFSMEEKIKKKETISNVLCIRWRLN</sequence>
<keyword evidence="4" id="KW-0067">ATP-binding</keyword>
<name>A0A6I0EW08_9FIRM</name>
<dbReference type="InterPro" id="IPR057342">
    <property type="entry name" value="DEXDc_RapA"/>
</dbReference>
<dbReference type="InterPro" id="IPR001650">
    <property type="entry name" value="Helicase_C-like"/>
</dbReference>
<comment type="caution">
    <text evidence="8">The sequence shown here is derived from an EMBL/GenBank/DDBJ whole genome shotgun (WGS) entry which is preliminary data.</text>
</comment>
<evidence type="ECO:0000256" key="2">
    <source>
        <dbReference type="ARBA" id="ARBA00022801"/>
    </source>
</evidence>
<protein>
    <submittedName>
        <fullName evidence="8">DEAD/DEAH box helicase</fullName>
    </submittedName>
</protein>
<dbReference type="SMART" id="SM00487">
    <property type="entry name" value="DEXDc"/>
    <property type="match status" value="1"/>
</dbReference>
<dbReference type="CDD" id="cd18011">
    <property type="entry name" value="DEXDc_RapA"/>
    <property type="match status" value="1"/>
</dbReference>
<dbReference type="InterPro" id="IPR014001">
    <property type="entry name" value="Helicase_ATP-bd"/>
</dbReference>
<dbReference type="PANTHER" id="PTHR10799">
    <property type="entry name" value="SNF2/RAD54 HELICASE FAMILY"/>
    <property type="match status" value="1"/>
</dbReference>
<dbReference type="SMART" id="SM00490">
    <property type="entry name" value="HELICc"/>
    <property type="match status" value="1"/>
</dbReference>
<evidence type="ECO:0000259" key="7">
    <source>
        <dbReference type="PROSITE" id="PS51194"/>
    </source>
</evidence>
<feature type="coiled-coil region" evidence="5">
    <location>
        <begin position="868"/>
        <end position="932"/>
    </location>
</feature>
<keyword evidence="2" id="KW-0378">Hydrolase</keyword>
<dbReference type="AlphaFoldDB" id="A0A6I0EW08"/>
<dbReference type="Gene3D" id="3.40.50.300">
    <property type="entry name" value="P-loop containing nucleotide triphosphate hydrolases"/>
    <property type="match status" value="1"/>
</dbReference>
<dbReference type="CDD" id="cd18793">
    <property type="entry name" value="SF2_C_SNF"/>
    <property type="match status" value="1"/>
</dbReference>
<organism evidence="8 9">
    <name type="scientific">Heliorestis acidaminivorans</name>
    <dbReference type="NCBI Taxonomy" id="553427"/>
    <lineage>
        <taxon>Bacteria</taxon>
        <taxon>Bacillati</taxon>
        <taxon>Bacillota</taxon>
        <taxon>Clostridia</taxon>
        <taxon>Eubacteriales</taxon>
        <taxon>Heliobacteriaceae</taxon>
        <taxon>Heliorestis</taxon>
    </lineage>
</organism>
<dbReference type="InterPro" id="IPR000330">
    <property type="entry name" value="SNF2_N"/>
</dbReference>
<dbReference type="GO" id="GO:0005524">
    <property type="term" value="F:ATP binding"/>
    <property type="evidence" value="ECO:0007669"/>
    <property type="project" value="UniProtKB-KW"/>
</dbReference>
<reference evidence="8 9" key="1">
    <citation type="submission" date="2019-10" db="EMBL/GenBank/DDBJ databases">
        <title>Whole-genome sequence of the extremophile Heliorestis acidaminivorans DSM 24790.</title>
        <authorList>
            <person name="Kyndt J.A."/>
            <person name="Meyer T.E."/>
        </authorList>
    </citation>
    <scope>NUCLEOTIDE SEQUENCE [LARGE SCALE GENOMIC DNA]</scope>
    <source>
        <strain evidence="8 9">DSM 24790</strain>
    </source>
</reference>
<accession>A0A6I0EW08</accession>
<proteinExistence type="predicted"/>
<dbReference type="Gene3D" id="3.40.50.10810">
    <property type="entry name" value="Tandem AAA-ATPase domain"/>
    <property type="match status" value="1"/>
</dbReference>
<dbReference type="GO" id="GO:0016787">
    <property type="term" value="F:hydrolase activity"/>
    <property type="evidence" value="ECO:0007669"/>
    <property type="project" value="UniProtKB-KW"/>
</dbReference>
<dbReference type="PROSITE" id="PS51192">
    <property type="entry name" value="HELICASE_ATP_BIND_1"/>
    <property type="match status" value="1"/>
</dbReference>
<feature type="domain" description="Helicase ATP-binding" evidence="6">
    <location>
        <begin position="48"/>
        <end position="215"/>
    </location>
</feature>
<dbReference type="Proteomes" id="UP000468766">
    <property type="component" value="Unassembled WGS sequence"/>
</dbReference>
<feature type="domain" description="Helicase C-terminal" evidence="7">
    <location>
        <begin position="405"/>
        <end position="591"/>
    </location>
</feature>
<keyword evidence="9" id="KW-1185">Reference proteome</keyword>
<evidence type="ECO:0000256" key="3">
    <source>
        <dbReference type="ARBA" id="ARBA00022806"/>
    </source>
</evidence>
<evidence type="ECO:0000313" key="9">
    <source>
        <dbReference type="Proteomes" id="UP000468766"/>
    </source>
</evidence>
<dbReference type="SUPFAM" id="SSF52540">
    <property type="entry name" value="P-loop containing nucleoside triphosphate hydrolases"/>
    <property type="match status" value="2"/>
</dbReference>
<keyword evidence="5" id="KW-0175">Coiled coil</keyword>
<dbReference type="Pfam" id="PF00271">
    <property type="entry name" value="Helicase_C"/>
    <property type="match status" value="1"/>
</dbReference>
<dbReference type="RefSeq" id="WP_151620525.1">
    <property type="nucleotide sequence ID" value="NZ_WBXO01000007.1"/>
</dbReference>
<evidence type="ECO:0000256" key="1">
    <source>
        <dbReference type="ARBA" id="ARBA00022741"/>
    </source>
</evidence>
<evidence type="ECO:0000259" key="6">
    <source>
        <dbReference type="PROSITE" id="PS51192"/>
    </source>
</evidence>
<keyword evidence="3 8" id="KW-0347">Helicase</keyword>
<evidence type="ECO:0000313" key="8">
    <source>
        <dbReference type="EMBL" id="KAB2952158.1"/>
    </source>
</evidence>
<dbReference type="PROSITE" id="PS51194">
    <property type="entry name" value="HELICASE_CTER"/>
    <property type="match status" value="1"/>
</dbReference>